<feature type="compositionally biased region" description="Low complexity" evidence="3">
    <location>
        <begin position="22"/>
        <end position="31"/>
    </location>
</feature>
<comment type="caution">
    <text evidence="5">The sequence shown here is derived from an EMBL/GenBank/DDBJ whole genome shotgun (WGS) entry which is preliminary data.</text>
</comment>
<keyword evidence="1" id="KW-0677">Repeat</keyword>
<feature type="compositionally biased region" description="Polar residues" evidence="3">
    <location>
        <begin position="12"/>
        <end position="21"/>
    </location>
</feature>
<protein>
    <recommendedName>
        <fullName evidence="4">Nephrocystin 3-like N-terminal domain-containing protein</fullName>
    </recommendedName>
</protein>
<dbReference type="InterPro" id="IPR002110">
    <property type="entry name" value="Ankyrin_rpt"/>
</dbReference>
<dbReference type="SUPFAM" id="SSF48403">
    <property type="entry name" value="Ankyrin repeat"/>
    <property type="match status" value="1"/>
</dbReference>
<dbReference type="PANTHER" id="PTHR10039:SF5">
    <property type="entry name" value="NACHT DOMAIN-CONTAINING PROTEIN"/>
    <property type="match status" value="1"/>
</dbReference>
<feature type="region of interest" description="Disordered" evidence="3">
    <location>
        <begin position="1"/>
        <end position="31"/>
    </location>
</feature>
<dbReference type="PANTHER" id="PTHR10039">
    <property type="entry name" value="AMELOGENIN"/>
    <property type="match status" value="1"/>
</dbReference>
<dbReference type="InterPro" id="IPR036770">
    <property type="entry name" value="Ankyrin_rpt-contain_sf"/>
</dbReference>
<dbReference type="Proteomes" id="UP001309876">
    <property type="component" value="Unassembled WGS sequence"/>
</dbReference>
<feature type="domain" description="Nephrocystin 3-like N-terminal" evidence="4">
    <location>
        <begin position="115"/>
        <end position="300"/>
    </location>
</feature>
<dbReference type="Pfam" id="PF24883">
    <property type="entry name" value="NPHP3_N"/>
    <property type="match status" value="1"/>
</dbReference>
<name>A0AAN7SW05_9EURO</name>
<accession>A0AAN7SW05</accession>
<dbReference type="EMBL" id="JAVRRJ010000007">
    <property type="protein sequence ID" value="KAK5082995.1"/>
    <property type="molecule type" value="Genomic_DNA"/>
</dbReference>
<feature type="compositionally biased region" description="Basic and acidic residues" evidence="3">
    <location>
        <begin position="1"/>
        <end position="11"/>
    </location>
</feature>
<dbReference type="PROSITE" id="PS50088">
    <property type="entry name" value="ANK_REPEAT"/>
    <property type="match status" value="1"/>
</dbReference>
<evidence type="ECO:0000259" key="4">
    <source>
        <dbReference type="Pfam" id="PF24883"/>
    </source>
</evidence>
<dbReference type="InterPro" id="IPR056884">
    <property type="entry name" value="NPHP3-like_N"/>
</dbReference>
<feature type="repeat" description="ANK" evidence="2">
    <location>
        <begin position="762"/>
        <end position="794"/>
    </location>
</feature>
<organism evidence="5 6">
    <name type="scientific">Lithohypha guttulata</name>
    <dbReference type="NCBI Taxonomy" id="1690604"/>
    <lineage>
        <taxon>Eukaryota</taxon>
        <taxon>Fungi</taxon>
        <taxon>Dikarya</taxon>
        <taxon>Ascomycota</taxon>
        <taxon>Pezizomycotina</taxon>
        <taxon>Eurotiomycetes</taxon>
        <taxon>Chaetothyriomycetidae</taxon>
        <taxon>Chaetothyriales</taxon>
        <taxon>Trichomeriaceae</taxon>
        <taxon>Lithohypha</taxon>
    </lineage>
</organism>
<evidence type="ECO:0000256" key="1">
    <source>
        <dbReference type="ARBA" id="ARBA00022737"/>
    </source>
</evidence>
<sequence length="907" mass="102482">MDATRYEHHDGTMNNNSGAGSQFNNNGVGNQVNWPGPDGTAILNFGSSANHSSSYGNVVVSGQAHLGNQYNFYNHANPAIPASIIADPKEQVMALLRNDETFSRYAQVEKSFGNSFSWLFENEGLGFSKWLKDNTSLYWIRGKPASGKSTLMKMAYSHPRTQAILKNSDCRRAGAAFFFHDRGSLYQKSFVGLLCSILYQVLSALPELLEHVLPAFSSTLGNLGSRMSHQSIAFSLAELQAAFELVAIQTVHSVHILLFLDALDEYSGKHEDIAKFLVSTVRTANSLTASTRIKICFSSRPSNIFLDYFPEVPGFFMQDHTRADMEIVVDTIFRGNNRMNQRLDSEDSLVNGPALLLRQQILQRADGVFLWVRLVLKELLLAFSDGTEVTQLIALLEHIPSDLNDFYLRILDRIPHNYKEEALIMLDIMRCALVPLNLEAFYDTFHNAQSEKLSTFEFSGSSPNLVDRTERLLRSRTGGLMELVGNVKDYETLSLHGNSDARMYVPQVQFVHQTVKTFVQQSNTRLRLHKRASSTTGFEYYLRAHFAAAERVYRISDKKMETQLKQILGYELECGQLPIQFSIDLLKYLTYTRTTTVDQLTAILRLATDEAVVSAYHTDSWTERLRYSAINTVTELATVAGLHLYLKEHFTNRPLPAPEADRLLCLAMESFEKDLMCLHSLADVSCYLSVVDTILQAMIKDTPGIRLEAFRNFWIKEDATLHHVGDCRLDEGIELFLQHGQDVNMLVKHVTGRPKGIGEDTVEDTALHMAVWHFNMEQVTLLLRYGALVNTLNTFEQTPLDVAYREFFLHSSDDNCQTMIRIIARLLDAGGKVTFKRGKISVTVNLKRLGQAFQQNRELRDATGEHLMKRILHPPILVVGTSTSRVGRTMAWIKDKTSRRSRARSRA</sequence>
<evidence type="ECO:0000313" key="5">
    <source>
        <dbReference type="EMBL" id="KAK5082995.1"/>
    </source>
</evidence>
<keyword evidence="6" id="KW-1185">Reference proteome</keyword>
<keyword evidence="2" id="KW-0040">ANK repeat</keyword>
<evidence type="ECO:0000256" key="3">
    <source>
        <dbReference type="SAM" id="MobiDB-lite"/>
    </source>
</evidence>
<dbReference type="AlphaFoldDB" id="A0AAN7SW05"/>
<dbReference type="Gene3D" id="1.25.40.20">
    <property type="entry name" value="Ankyrin repeat-containing domain"/>
    <property type="match status" value="1"/>
</dbReference>
<proteinExistence type="predicted"/>
<gene>
    <name evidence="5" type="ORF">LTR05_006877</name>
</gene>
<evidence type="ECO:0000256" key="2">
    <source>
        <dbReference type="PROSITE-ProRule" id="PRU00023"/>
    </source>
</evidence>
<reference evidence="5 6" key="1">
    <citation type="submission" date="2023-08" db="EMBL/GenBank/DDBJ databases">
        <title>Black Yeasts Isolated from many extreme environments.</title>
        <authorList>
            <person name="Coleine C."/>
            <person name="Stajich J.E."/>
            <person name="Selbmann L."/>
        </authorList>
    </citation>
    <scope>NUCLEOTIDE SEQUENCE [LARGE SCALE GENOMIC DNA]</scope>
    <source>
        <strain evidence="5 6">CCFEE 5910</strain>
    </source>
</reference>
<evidence type="ECO:0000313" key="6">
    <source>
        <dbReference type="Proteomes" id="UP001309876"/>
    </source>
</evidence>